<evidence type="ECO:0000256" key="12">
    <source>
        <dbReference type="ARBA" id="ARBA00023012"/>
    </source>
</evidence>
<evidence type="ECO:0000256" key="10">
    <source>
        <dbReference type="ARBA" id="ARBA00022840"/>
    </source>
</evidence>
<dbReference type="CDD" id="cd00082">
    <property type="entry name" value="HisKA"/>
    <property type="match status" value="1"/>
</dbReference>
<evidence type="ECO:0000256" key="11">
    <source>
        <dbReference type="ARBA" id="ARBA00022989"/>
    </source>
</evidence>
<comment type="caution">
    <text evidence="18">The sequence shown here is derived from an EMBL/GenBank/DDBJ whole genome shotgun (WGS) entry which is preliminary data.</text>
</comment>
<feature type="transmembrane region" description="Helical" evidence="15">
    <location>
        <begin position="7"/>
        <end position="26"/>
    </location>
</feature>
<dbReference type="InterPro" id="IPR005467">
    <property type="entry name" value="His_kinase_dom"/>
</dbReference>
<dbReference type="InterPro" id="IPR036890">
    <property type="entry name" value="HATPase_C_sf"/>
</dbReference>
<dbReference type="SUPFAM" id="SSF55874">
    <property type="entry name" value="ATPase domain of HSP90 chaperone/DNA topoisomerase II/histidine kinase"/>
    <property type="match status" value="1"/>
</dbReference>
<dbReference type="Pfam" id="PF02743">
    <property type="entry name" value="dCache_1"/>
    <property type="match status" value="1"/>
</dbReference>
<dbReference type="Pfam" id="PF02518">
    <property type="entry name" value="HATPase_c"/>
    <property type="match status" value="1"/>
</dbReference>
<dbReference type="AlphaFoldDB" id="A0A2V2N811"/>
<evidence type="ECO:0000256" key="8">
    <source>
        <dbReference type="ARBA" id="ARBA00022741"/>
    </source>
</evidence>
<dbReference type="CDD" id="cd06225">
    <property type="entry name" value="HAMP"/>
    <property type="match status" value="1"/>
</dbReference>
<dbReference type="PANTHER" id="PTHR43711:SF26">
    <property type="entry name" value="SENSOR HISTIDINE KINASE RCSC"/>
    <property type="match status" value="1"/>
</dbReference>
<dbReference type="CDD" id="cd18773">
    <property type="entry name" value="PDC1_HK_sensor"/>
    <property type="match status" value="1"/>
</dbReference>
<keyword evidence="8" id="KW-0547">Nucleotide-binding</keyword>
<dbReference type="SMART" id="SM00304">
    <property type="entry name" value="HAMP"/>
    <property type="match status" value="1"/>
</dbReference>
<evidence type="ECO:0000256" key="15">
    <source>
        <dbReference type="SAM" id="Phobius"/>
    </source>
</evidence>
<dbReference type="SMART" id="SM00387">
    <property type="entry name" value="HATPase_c"/>
    <property type="match status" value="1"/>
</dbReference>
<dbReference type="Proteomes" id="UP000245657">
    <property type="component" value="Unassembled WGS sequence"/>
</dbReference>
<dbReference type="FunFam" id="3.30.565.10:FF:000010">
    <property type="entry name" value="Sensor histidine kinase RcsC"/>
    <property type="match status" value="1"/>
</dbReference>
<dbReference type="EC" id="2.7.13.3" evidence="3"/>
<evidence type="ECO:0000259" key="16">
    <source>
        <dbReference type="PROSITE" id="PS50109"/>
    </source>
</evidence>
<feature type="domain" description="HAMP" evidence="17">
    <location>
        <begin position="317"/>
        <end position="370"/>
    </location>
</feature>
<dbReference type="GO" id="GO:0005524">
    <property type="term" value="F:ATP binding"/>
    <property type="evidence" value="ECO:0007669"/>
    <property type="project" value="UniProtKB-KW"/>
</dbReference>
<dbReference type="PRINTS" id="PR00344">
    <property type="entry name" value="BCTRLSENSOR"/>
</dbReference>
<evidence type="ECO:0000256" key="2">
    <source>
        <dbReference type="ARBA" id="ARBA00004651"/>
    </source>
</evidence>
<keyword evidence="10" id="KW-0067">ATP-binding</keyword>
<keyword evidence="6" id="KW-0808">Transferase</keyword>
<sequence length="649" mass="72263">MKLRSKVLLLYFCIMILVLICVGILLPSSLHEKNLGRIQTDTTNQLKHIDFALSNFISELENDVRQLKDDEDVRYPDDTGFTSFLNASEDTFHYSITSHEQAIINELNSFRLTHPVVNSAYMGRETGTFVRSHPRPNSTAYDPRTRPWYILAKDHPGEVRITDPYQSVTSPDLNIGIVSALTYPNGSVYGVIGADITLVDLTKYMTEFDFGRDVKIILVNKTGTILAAKDPSLIFKNISQVTEDHTETFMQSEEGMMTLHDSYLIYYTSPHLGWKYGVVIPFSQIEREMFDSIITILIFVFIALILLSLLTIIILDRTVINPISTLTTVARRITETGDLNQEIITDTGGEIGELAHSFSTMIATIQVKEDARQMAIDELSQYRDHLSEIVKERTLQLEEANINLLHAKERAEDADRLKSAFLATMSHELRTPLNSIIGFTGILLQGLAGPLNGEQEKQLGLVQYSARHLLDLINDVLDISKIEAGELKIAHEPVDIASSIKSVVKTIQPIAAGKGLEVVVNEPELAHGIIIGDRRRLEQVIMNLISNAIKFTETGTISVTIRDLSDHVEISVKDTGIGINKEDLNTIFKPFHQIDTGTTRKHEGTGLGLSITKKLVELHGGDITVQSTIGEGSVFTIHLPTQKGEEHGV</sequence>
<dbReference type="GO" id="GO:0005886">
    <property type="term" value="C:plasma membrane"/>
    <property type="evidence" value="ECO:0007669"/>
    <property type="project" value="UniProtKB-SubCell"/>
</dbReference>
<dbReference type="CDD" id="cd12912">
    <property type="entry name" value="PDC2_MCP_like"/>
    <property type="match status" value="1"/>
</dbReference>
<evidence type="ECO:0000256" key="7">
    <source>
        <dbReference type="ARBA" id="ARBA00022692"/>
    </source>
</evidence>
<keyword evidence="11 15" id="KW-1133">Transmembrane helix</keyword>
<dbReference type="Gene3D" id="6.10.340.10">
    <property type="match status" value="1"/>
</dbReference>
<dbReference type="InterPro" id="IPR003660">
    <property type="entry name" value="HAMP_dom"/>
</dbReference>
<name>A0A2V2N811_9EURY</name>
<dbReference type="PROSITE" id="PS50109">
    <property type="entry name" value="HIS_KIN"/>
    <property type="match status" value="1"/>
</dbReference>
<proteinExistence type="predicted"/>
<evidence type="ECO:0000256" key="5">
    <source>
        <dbReference type="ARBA" id="ARBA00022553"/>
    </source>
</evidence>
<dbReference type="PROSITE" id="PS50885">
    <property type="entry name" value="HAMP"/>
    <property type="match status" value="1"/>
</dbReference>
<evidence type="ECO:0000256" key="13">
    <source>
        <dbReference type="ARBA" id="ARBA00023136"/>
    </source>
</evidence>
<dbReference type="InterPro" id="IPR003594">
    <property type="entry name" value="HATPase_dom"/>
</dbReference>
<keyword evidence="7 15" id="KW-0812">Transmembrane</keyword>
<keyword evidence="4" id="KW-1003">Cell membrane</keyword>
<keyword evidence="12" id="KW-0902">Two-component regulatory system</keyword>
<evidence type="ECO:0000313" key="18">
    <source>
        <dbReference type="EMBL" id="PWR72648.1"/>
    </source>
</evidence>
<dbReference type="SUPFAM" id="SSF103190">
    <property type="entry name" value="Sensory domain-like"/>
    <property type="match status" value="1"/>
</dbReference>
<gene>
    <name evidence="18" type="ORF">DK846_06690</name>
</gene>
<evidence type="ECO:0000256" key="14">
    <source>
        <dbReference type="ARBA" id="ARBA00023306"/>
    </source>
</evidence>
<dbReference type="PANTHER" id="PTHR43711">
    <property type="entry name" value="TWO-COMPONENT HISTIDINE KINASE"/>
    <property type="match status" value="1"/>
</dbReference>
<comment type="subcellular location">
    <subcellularLocation>
        <location evidence="2">Cell membrane</location>
        <topology evidence="2">Multi-pass membrane protein</topology>
    </subcellularLocation>
</comment>
<feature type="domain" description="Histidine kinase" evidence="16">
    <location>
        <begin position="424"/>
        <end position="643"/>
    </location>
</feature>
<dbReference type="Pfam" id="PF00512">
    <property type="entry name" value="HisKA"/>
    <property type="match status" value="1"/>
</dbReference>
<dbReference type="InterPro" id="IPR050736">
    <property type="entry name" value="Sensor_HK_Regulatory"/>
</dbReference>
<evidence type="ECO:0000256" key="6">
    <source>
        <dbReference type="ARBA" id="ARBA00022679"/>
    </source>
</evidence>
<keyword evidence="19" id="KW-1185">Reference proteome</keyword>
<keyword evidence="14" id="KW-0131">Cell cycle</keyword>
<dbReference type="InterPro" id="IPR004358">
    <property type="entry name" value="Sig_transdc_His_kin-like_C"/>
</dbReference>
<dbReference type="Pfam" id="PF00672">
    <property type="entry name" value="HAMP"/>
    <property type="match status" value="1"/>
</dbReference>
<feature type="transmembrane region" description="Helical" evidence="15">
    <location>
        <begin position="293"/>
        <end position="315"/>
    </location>
</feature>
<dbReference type="RefSeq" id="WP_109968159.1">
    <property type="nucleotide sequence ID" value="NZ_CP176093.1"/>
</dbReference>
<evidence type="ECO:0000259" key="17">
    <source>
        <dbReference type="PROSITE" id="PS50885"/>
    </source>
</evidence>
<dbReference type="OrthoDB" id="342253at2157"/>
<evidence type="ECO:0000256" key="3">
    <source>
        <dbReference type="ARBA" id="ARBA00012438"/>
    </source>
</evidence>
<dbReference type="FunFam" id="1.10.287.130:FF:000038">
    <property type="entry name" value="Sensory transduction histidine kinase"/>
    <property type="match status" value="1"/>
</dbReference>
<keyword evidence="9 18" id="KW-0418">Kinase</keyword>
<dbReference type="InterPro" id="IPR029151">
    <property type="entry name" value="Sensor-like_sf"/>
</dbReference>
<dbReference type="CDD" id="cd16922">
    <property type="entry name" value="HATPase_EvgS-ArcB-TorS-like"/>
    <property type="match status" value="1"/>
</dbReference>
<evidence type="ECO:0000256" key="1">
    <source>
        <dbReference type="ARBA" id="ARBA00000085"/>
    </source>
</evidence>
<accession>A0A2V2N811</accession>
<dbReference type="SUPFAM" id="SSF47384">
    <property type="entry name" value="Homodimeric domain of signal transducing histidine kinase"/>
    <property type="match status" value="1"/>
</dbReference>
<reference evidence="18 19" key="1">
    <citation type="submission" date="2018-05" db="EMBL/GenBank/DDBJ databases">
        <title>Draft genome of Methanospirillum lacunae Ki8-1.</title>
        <authorList>
            <person name="Dueholm M.S."/>
            <person name="Nielsen P.H."/>
            <person name="Bakmann L.F."/>
            <person name="Otzen D.E."/>
        </authorList>
    </citation>
    <scope>NUCLEOTIDE SEQUENCE [LARGE SCALE GENOMIC DNA]</scope>
    <source>
        <strain evidence="18 19">Ki8-1</strain>
    </source>
</reference>
<dbReference type="Gene3D" id="3.30.450.20">
    <property type="entry name" value="PAS domain"/>
    <property type="match status" value="1"/>
</dbReference>
<keyword evidence="13 15" id="KW-0472">Membrane</keyword>
<dbReference type="SMART" id="SM00388">
    <property type="entry name" value="HisKA"/>
    <property type="match status" value="1"/>
</dbReference>
<dbReference type="Gene3D" id="1.10.287.130">
    <property type="match status" value="1"/>
</dbReference>
<evidence type="ECO:0000256" key="9">
    <source>
        <dbReference type="ARBA" id="ARBA00022777"/>
    </source>
</evidence>
<organism evidence="18 19">
    <name type="scientific">Methanospirillum lacunae</name>
    <dbReference type="NCBI Taxonomy" id="668570"/>
    <lineage>
        <taxon>Archaea</taxon>
        <taxon>Methanobacteriati</taxon>
        <taxon>Methanobacteriota</taxon>
        <taxon>Stenosarchaea group</taxon>
        <taxon>Methanomicrobia</taxon>
        <taxon>Methanomicrobiales</taxon>
        <taxon>Methanospirillaceae</taxon>
        <taxon>Methanospirillum</taxon>
    </lineage>
</organism>
<dbReference type="EMBL" id="QGMY01000006">
    <property type="protein sequence ID" value="PWR72648.1"/>
    <property type="molecule type" value="Genomic_DNA"/>
</dbReference>
<dbReference type="InterPro" id="IPR036097">
    <property type="entry name" value="HisK_dim/P_sf"/>
</dbReference>
<evidence type="ECO:0000256" key="4">
    <source>
        <dbReference type="ARBA" id="ARBA00022475"/>
    </source>
</evidence>
<dbReference type="GO" id="GO:0000155">
    <property type="term" value="F:phosphorelay sensor kinase activity"/>
    <property type="evidence" value="ECO:0007669"/>
    <property type="project" value="InterPro"/>
</dbReference>
<protein>
    <recommendedName>
        <fullName evidence="3">histidine kinase</fullName>
        <ecNumber evidence="3">2.7.13.3</ecNumber>
    </recommendedName>
</protein>
<dbReference type="GeneID" id="97548669"/>
<dbReference type="InterPro" id="IPR033479">
    <property type="entry name" value="dCache_1"/>
</dbReference>
<comment type="catalytic activity">
    <reaction evidence="1">
        <text>ATP + protein L-histidine = ADP + protein N-phospho-L-histidine.</text>
        <dbReference type="EC" id="2.7.13.3"/>
    </reaction>
</comment>
<dbReference type="InterPro" id="IPR003661">
    <property type="entry name" value="HisK_dim/P_dom"/>
</dbReference>
<dbReference type="Gene3D" id="3.30.565.10">
    <property type="entry name" value="Histidine kinase-like ATPase, C-terminal domain"/>
    <property type="match status" value="1"/>
</dbReference>
<keyword evidence="5" id="KW-0597">Phosphoprotein</keyword>
<evidence type="ECO:0000313" key="19">
    <source>
        <dbReference type="Proteomes" id="UP000245657"/>
    </source>
</evidence>
<dbReference type="SUPFAM" id="SSF158472">
    <property type="entry name" value="HAMP domain-like"/>
    <property type="match status" value="1"/>
</dbReference>